<evidence type="ECO:0000313" key="3">
    <source>
        <dbReference type="Proteomes" id="UP001153069"/>
    </source>
</evidence>
<accession>A0A9N8DNX9</accession>
<proteinExistence type="predicted"/>
<dbReference type="Proteomes" id="UP001153069">
    <property type="component" value="Unassembled WGS sequence"/>
</dbReference>
<reference evidence="2" key="1">
    <citation type="submission" date="2020-06" db="EMBL/GenBank/DDBJ databases">
        <authorList>
            <consortium name="Plant Systems Biology data submission"/>
        </authorList>
    </citation>
    <scope>NUCLEOTIDE SEQUENCE</scope>
    <source>
        <strain evidence="2">D6</strain>
    </source>
</reference>
<keyword evidence="3" id="KW-1185">Reference proteome</keyword>
<name>A0A9N8DNX9_9STRA</name>
<dbReference type="AlphaFoldDB" id="A0A9N8DNX9"/>
<feature type="compositionally biased region" description="Polar residues" evidence="1">
    <location>
        <begin position="10"/>
        <end position="22"/>
    </location>
</feature>
<feature type="region of interest" description="Disordered" evidence="1">
    <location>
        <begin position="66"/>
        <end position="142"/>
    </location>
</feature>
<dbReference type="EMBL" id="CAICTM010000243">
    <property type="protein sequence ID" value="CAB9505806.1"/>
    <property type="molecule type" value="Genomic_DNA"/>
</dbReference>
<feature type="region of interest" description="Disordered" evidence="1">
    <location>
        <begin position="1"/>
        <end position="34"/>
    </location>
</feature>
<organism evidence="2 3">
    <name type="scientific">Seminavis robusta</name>
    <dbReference type="NCBI Taxonomy" id="568900"/>
    <lineage>
        <taxon>Eukaryota</taxon>
        <taxon>Sar</taxon>
        <taxon>Stramenopiles</taxon>
        <taxon>Ochrophyta</taxon>
        <taxon>Bacillariophyta</taxon>
        <taxon>Bacillariophyceae</taxon>
        <taxon>Bacillariophycidae</taxon>
        <taxon>Naviculales</taxon>
        <taxon>Naviculaceae</taxon>
        <taxon>Seminavis</taxon>
    </lineage>
</organism>
<feature type="compositionally biased region" description="Polar residues" evidence="1">
    <location>
        <begin position="69"/>
        <end position="81"/>
    </location>
</feature>
<evidence type="ECO:0000256" key="1">
    <source>
        <dbReference type="SAM" id="MobiDB-lite"/>
    </source>
</evidence>
<protein>
    <submittedName>
        <fullName evidence="2">Uncharacterized protein</fullName>
    </submittedName>
</protein>
<evidence type="ECO:0000313" key="2">
    <source>
        <dbReference type="EMBL" id="CAB9505806.1"/>
    </source>
</evidence>
<comment type="caution">
    <text evidence="2">The sequence shown here is derived from an EMBL/GenBank/DDBJ whole genome shotgun (WGS) entry which is preliminary data.</text>
</comment>
<gene>
    <name evidence="2" type="ORF">SEMRO_244_G097170.1</name>
</gene>
<sequence length="235" mass="24710">MVARQARSLLDNNSASKASLPNGTVHKRSTNGSKCQVAASYTVKAKVNTGTLSACKPDSAPLKKRILASFTQSNDNNTAEPLSQRKPQPVEDWNMPPPAPRNPRLSQSAPTSPLGGLVKGSATSRQQLKSADGAPHLGPIPLLRKRSESMGSDLLSGTSGSRRVVSFAPRAEPASMDVAVELESPGLGEESDDFRGTQSRARSASCHVLSTNQQSGVACGTIYEEIGHSAGCMDE</sequence>